<protein>
    <recommendedName>
        <fullName evidence="6">NAD kinase</fullName>
        <ecNumber evidence="6">2.7.1.23</ecNumber>
    </recommendedName>
    <alternativeName>
        <fullName evidence="6">ATP-dependent NAD kinase</fullName>
    </alternativeName>
</protein>
<organism evidence="7 8">
    <name type="scientific">Chthoniobacter flavus Ellin428</name>
    <dbReference type="NCBI Taxonomy" id="497964"/>
    <lineage>
        <taxon>Bacteria</taxon>
        <taxon>Pseudomonadati</taxon>
        <taxon>Verrucomicrobiota</taxon>
        <taxon>Spartobacteria</taxon>
        <taxon>Chthoniobacterales</taxon>
        <taxon>Chthoniobacteraceae</taxon>
        <taxon>Chthoniobacter</taxon>
    </lineage>
</organism>
<dbReference type="InParanoid" id="B4D8Y7"/>
<evidence type="ECO:0000256" key="1">
    <source>
        <dbReference type="ARBA" id="ARBA00022679"/>
    </source>
</evidence>
<dbReference type="GO" id="GO:0005524">
    <property type="term" value="F:ATP binding"/>
    <property type="evidence" value="ECO:0007669"/>
    <property type="project" value="UniProtKB-KW"/>
</dbReference>
<evidence type="ECO:0000256" key="2">
    <source>
        <dbReference type="ARBA" id="ARBA00022777"/>
    </source>
</evidence>
<dbReference type="eggNOG" id="COG0061">
    <property type="taxonomic scope" value="Bacteria"/>
</dbReference>
<comment type="caution">
    <text evidence="7">The sequence shown here is derived from an EMBL/GenBank/DDBJ whole genome shotgun (WGS) entry which is preliminary data.</text>
</comment>
<keyword evidence="3 6" id="KW-0521">NADP</keyword>
<dbReference type="Gene3D" id="2.60.200.30">
    <property type="entry name" value="Probable inorganic polyphosphate/atp-NAD kinase, domain 2"/>
    <property type="match status" value="1"/>
</dbReference>
<keyword evidence="6" id="KW-0547">Nucleotide-binding</keyword>
<dbReference type="PANTHER" id="PTHR20275:SF0">
    <property type="entry name" value="NAD KINASE"/>
    <property type="match status" value="1"/>
</dbReference>
<evidence type="ECO:0000256" key="5">
    <source>
        <dbReference type="ARBA" id="ARBA00047925"/>
    </source>
</evidence>
<keyword evidence="6" id="KW-0963">Cytoplasm</keyword>
<dbReference type="Pfam" id="PF20143">
    <property type="entry name" value="NAD_kinase_C"/>
    <property type="match status" value="1"/>
</dbReference>
<feature type="binding site" evidence="6">
    <location>
        <position position="243"/>
    </location>
    <ligand>
        <name>NAD(+)</name>
        <dbReference type="ChEBI" id="CHEBI:57540"/>
    </ligand>
</feature>
<dbReference type="RefSeq" id="WP_006982698.1">
    <property type="nucleotide sequence ID" value="NZ_ABVL01000024.1"/>
</dbReference>
<feature type="active site" description="Proton acceptor" evidence="6">
    <location>
        <position position="69"/>
    </location>
</feature>
<dbReference type="GO" id="GO:0046872">
    <property type="term" value="F:metal ion binding"/>
    <property type="evidence" value="ECO:0007669"/>
    <property type="project" value="UniProtKB-UniRule"/>
</dbReference>
<keyword evidence="4 6" id="KW-0520">NAD</keyword>
<evidence type="ECO:0000256" key="6">
    <source>
        <dbReference type="HAMAP-Rule" id="MF_00361"/>
    </source>
</evidence>
<dbReference type="GO" id="GO:0005737">
    <property type="term" value="C:cytoplasm"/>
    <property type="evidence" value="ECO:0007669"/>
    <property type="project" value="UniProtKB-SubCell"/>
</dbReference>
<dbReference type="HAMAP" id="MF_00361">
    <property type="entry name" value="NAD_kinase"/>
    <property type="match status" value="1"/>
</dbReference>
<dbReference type="InterPro" id="IPR017438">
    <property type="entry name" value="ATP-NAD_kinase_N"/>
</dbReference>
<dbReference type="GO" id="GO:0019674">
    <property type="term" value="P:NAD+ metabolic process"/>
    <property type="evidence" value="ECO:0007669"/>
    <property type="project" value="InterPro"/>
</dbReference>
<dbReference type="PANTHER" id="PTHR20275">
    <property type="entry name" value="NAD KINASE"/>
    <property type="match status" value="1"/>
</dbReference>
<feature type="binding site" evidence="6">
    <location>
        <begin position="69"/>
        <end position="70"/>
    </location>
    <ligand>
        <name>NAD(+)</name>
        <dbReference type="ChEBI" id="CHEBI:57540"/>
    </ligand>
</feature>
<dbReference type="InterPro" id="IPR002504">
    <property type="entry name" value="NADK"/>
</dbReference>
<accession>B4D8Y7</accession>
<dbReference type="Gene3D" id="3.40.50.10330">
    <property type="entry name" value="Probable inorganic polyphosphate/atp-NAD kinase, domain 1"/>
    <property type="match status" value="1"/>
</dbReference>
<feature type="binding site" evidence="6">
    <location>
        <position position="154"/>
    </location>
    <ligand>
        <name>NAD(+)</name>
        <dbReference type="ChEBI" id="CHEBI:57540"/>
    </ligand>
</feature>
<comment type="subcellular location">
    <subcellularLocation>
        <location evidence="6">Cytoplasm</location>
    </subcellularLocation>
</comment>
<dbReference type="GO" id="GO:0003951">
    <property type="term" value="F:NAD+ kinase activity"/>
    <property type="evidence" value="ECO:0007669"/>
    <property type="project" value="UniProtKB-UniRule"/>
</dbReference>
<comment type="caution">
    <text evidence="6">Lacks conserved residue(s) required for the propagation of feature annotation.</text>
</comment>
<reference evidence="7 8" key="1">
    <citation type="journal article" date="2011" name="J. Bacteriol.">
        <title>Genome sequence of Chthoniobacter flavus Ellin428, an aerobic heterotrophic soil bacterium.</title>
        <authorList>
            <person name="Kant R."/>
            <person name="van Passel M.W."/>
            <person name="Palva A."/>
            <person name="Lucas S."/>
            <person name="Lapidus A."/>
            <person name="Glavina Del Rio T."/>
            <person name="Dalin E."/>
            <person name="Tice H."/>
            <person name="Bruce D."/>
            <person name="Goodwin L."/>
            <person name="Pitluck S."/>
            <person name="Larimer F.W."/>
            <person name="Land M.L."/>
            <person name="Hauser L."/>
            <person name="Sangwan P."/>
            <person name="de Vos W.M."/>
            <person name="Janssen P.H."/>
            <person name="Smidt H."/>
        </authorList>
    </citation>
    <scope>NUCLEOTIDE SEQUENCE [LARGE SCALE GENOMIC DNA]</scope>
    <source>
        <strain evidence="7 8">Ellin428</strain>
    </source>
</reference>
<dbReference type="SUPFAM" id="SSF111331">
    <property type="entry name" value="NAD kinase/diacylglycerol kinase-like"/>
    <property type="match status" value="1"/>
</dbReference>
<dbReference type="GO" id="GO:0006741">
    <property type="term" value="P:NADP+ biosynthetic process"/>
    <property type="evidence" value="ECO:0007669"/>
    <property type="project" value="UniProtKB-UniRule"/>
</dbReference>
<comment type="similarity">
    <text evidence="6">Belongs to the NAD kinase family.</text>
</comment>
<dbReference type="InterPro" id="IPR017437">
    <property type="entry name" value="ATP-NAD_kinase_PpnK-typ_C"/>
</dbReference>
<proteinExistence type="inferred from homology"/>
<feature type="binding site" evidence="6">
    <location>
        <begin position="184"/>
        <end position="189"/>
    </location>
    <ligand>
        <name>NAD(+)</name>
        <dbReference type="ChEBI" id="CHEBI:57540"/>
    </ligand>
</feature>
<dbReference type="Pfam" id="PF01513">
    <property type="entry name" value="NAD_kinase"/>
    <property type="match status" value="1"/>
</dbReference>
<evidence type="ECO:0000313" key="7">
    <source>
        <dbReference type="EMBL" id="EDY17032.1"/>
    </source>
</evidence>
<dbReference type="GO" id="GO:0051287">
    <property type="term" value="F:NAD binding"/>
    <property type="evidence" value="ECO:0007669"/>
    <property type="project" value="UniProtKB-ARBA"/>
</dbReference>
<evidence type="ECO:0000256" key="4">
    <source>
        <dbReference type="ARBA" id="ARBA00023027"/>
    </source>
</evidence>
<dbReference type="STRING" id="497964.CfE428DRAFT_5377"/>
<comment type="catalytic activity">
    <reaction evidence="5 6">
        <text>NAD(+) + ATP = ADP + NADP(+) + H(+)</text>
        <dbReference type="Rhea" id="RHEA:18629"/>
        <dbReference type="ChEBI" id="CHEBI:15378"/>
        <dbReference type="ChEBI" id="CHEBI:30616"/>
        <dbReference type="ChEBI" id="CHEBI:57540"/>
        <dbReference type="ChEBI" id="CHEBI:58349"/>
        <dbReference type="ChEBI" id="CHEBI:456216"/>
        <dbReference type="EC" id="2.7.1.23"/>
    </reaction>
</comment>
<keyword evidence="1 6" id="KW-0808">Transferase</keyword>
<keyword evidence="8" id="KW-1185">Reference proteome</keyword>
<keyword evidence="6" id="KW-0067">ATP-binding</keyword>
<gene>
    <name evidence="6" type="primary">nadK</name>
    <name evidence="7" type="ORF">CfE428DRAFT_5377</name>
</gene>
<evidence type="ECO:0000256" key="3">
    <source>
        <dbReference type="ARBA" id="ARBA00022857"/>
    </source>
</evidence>
<feature type="binding site" evidence="6">
    <location>
        <begin position="143"/>
        <end position="144"/>
    </location>
    <ligand>
        <name>NAD(+)</name>
        <dbReference type="ChEBI" id="CHEBI:57540"/>
    </ligand>
</feature>
<sequence>MSACRIGLIANDGKPGASELVREIMAECAKREMPLTLEAQTAHSVGAQSGATHADLTRQCDVLLVLGGDGTILQVLHEMCDDFKPILGINLGTLGFLTCVSAGAWRDAIDAIAAGTYRVSERRLLDVEVVRDGQTLGRYIALNDAVISRGELSKLIKLNVTVDDANLSEYNADGLIVATPTGSTAYSLSAGGPVLIPNSGVFVVTPICPHVLTMRPVLVSDDSTIWIQPSPNQPDVFLTLDGQSPVRILASDLIRITKAPQRLPLAMLPGMSFFEVLRQKLKWSGTAI</sequence>
<name>B4D8Y7_9BACT</name>
<dbReference type="EMBL" id="ABVL01000024">
    <property type="protein sequence ID" value="EDY17032.1"/>
    <property type="molecule type" value="Genomic_DNA"/>
</dbReference>
<evidence type="ECO:0000313" key="8">
    <source>
        <dbReference type="Proteomes" id="UP000005824"/>
    </source>
</evidence>
<dbReference type="EC" id="2.7.1.23" evidence="6"/>
<feature type="binding site" evidence="6">
    <location>
        <position position="173"/>
    </location>
    <ligand>
        <name>NAD(+)</name>
        <dbReference type="ChEBI" id="CHEBI:57540"/>
    </ligand>
</feature>
<dbReference type="Proteomes" id="UP000005824">
    <property type="component" value="Unassembled WGS sequence"/>
</dbReference>
<comment type="function">
    <text evidence="6">Involved in the regulation of the intracellular balance of NAD and NADP, and is a key enzyme in the biosynthesis of NADP. Catalyzes specifically the phosphorylation on 2'-hydroxyl of the adenosine moiety of NAD to yield NADP.</text>
</comment>
<dbReference type="FunCoup" id="B4D8Y7">
    <property type="interactions" value="530"/>
</dbReference>
<dbReference type="AlphaFoldDB" id="B4D8Y7"/>
<dbReference type="InterPro" id="IPR016064">
    <property type="entry name" value="NAD/diacylglycerol_kinase_sf"/>
</dbReference>
<keyword evidence="2 6" id="KW-0418">Kinase</keyword>
<comment type="cofactor">
    <cofactor evidence="6">
        <name>a divalent metal cation</name>
        <dbReference type="ChEBI" id="CHEBI:60240"/>
    </cofactor>
</comment>